<keyword evidence="3" id="KW-1185">Reference proteome</keyword>
<dbReference type="Proteomes" id="UP001221898">
    <property type="component" value="Unassembled WGS sequence"/>
</dbReference>
<reference evidence="2" key="1">
    <citation type="journal article" date="2023" name="Science">
        <title>Genome structures resolve the early diversification of teleost fishes.</title>
        <authorList>
            <person name="Parey E."/>
            <person name="Louis A."/>
            <person name="Montfort J."/>
            <person name="Bouchez O."/>
            <person name="Roques C."/>
            <person name="Iampietro C."/>
            <person name="Lluch J."/>
            <person name="Castinel A."/>
            <person name="Donnadieu C."/>
            <person name="Desvignes T."/>
            <person name="Floi Bucao C."/>
            <person name="Jouanno E."/>
            <person name="Wen M."/>
            <person name="Mejri S."/>
            <person name="Dirks R."/>
            <person name="Jansen H."/>
            <person name="Henkel C."/>
            <person name="Chen W.J."/>
            <person name="Zahm M."/>
            <person name="Cabau C."/>
            <person name="Klopp C."/>
            <person name="Thompson A.W."/>
            <person name="Robinson-Rechavi M."/>
            <person name="Braasch I."/>
            <person name="Lecointre G."/>
            <person name="Bobe J."/>
            <person name="Postlethwait J.H."/>
            <person name="Berthelot C."/>
            <person name="Roest Crollius H."/>
            <person name="Guiguen Y."/>
        </authorList>
    </citation>
    <scope>NUCLEOTIDE SEQUENCE</scope>
    <source>
        <strain evidence="2">NC1722</strain>
    </source>
</reference>
<feature type="region of interest" description="Disordered" evidence="1">
    <location>
        <begin position="30"/>
        <end position="51"/>
    </location>
</feature>
<gene>
    <name evidence="2" type="ORF">AAFF_G00413390</name>
</gene>
<comment type="caution">
    <text evidence="2">The sequence shown here is derived from an EMBL/GenBank/DDBJ whole genome shotgun (WGS) entry which is preliminary data.</text>
</comment>
<dbReference type="AlphaFoldDB" id="A0AAD7SB10"/>
<accession>A0AAD7SB10</accession>
<evidence type="ECO:0000313" key="2">
    <source>
        <dbReference type="EMBL" id="KAJ8399301.1"/>
    </source>
</evidence>
<dbReference type="EMBL" id="JAINUG010000084">
    <property type="protein sequence ID" value="KAJ8399301.1"/>
    <property type="molecule type" value="Genomic_DNA"/>
</dbReference>
<name>A0AAD7SB10_9TELE</name>
<evidence type="ECO:0000256" key="1">
    <source>
        <dbReference type="SAM" id="MobiDB-lite"/>
    </source>
</evidence>
<proteinExistence type="predicted"/>
<organism evidence="2 3">
    <name type="scientific">Aldrovandia affinis</name>
    <dbReference type="NCBI Taxonomy" id="143900"/>
    <lineage>
        <taxon>Eukaryota</taxon>
        <taxon>Metazoa</taxon>
        <taxon>Chordata</taxon>
        <taxon>Craniata</taxon>
        <taxon>Vertebrata</taxon>
        <taxon>Euteleostomi</taxon>
        <taxon>Actinopterygii</taxon>
        <taxon>Neopterygii</taxon>
        <taxon>Teleostei</taxon>
        <taxon>Notacanthiformes</taxon>
        <taxon>Halosauridae</taxon>
        <taxon>Aldrovandia</taxon>
    </lineage>
</organism>
<sequence>MLVEKKSLGKRGREEKGKCFCNTLQIWRSRPGKRQTPSGVQGDSVAPREADRWRSVSAAQRFIGRVSKIARRRGRPNANGASDCVSGPGMATAGQWERAAFSSSDTWAGDRAKNRAGGGECILILCAVDRIHSFYNAGEKGVYLANSKCAMHGAGS</sequence>
<evidence type="ECO:0000313" key="3">
    <source>
        <dbReference type="Proteomes" id="UP001221898"/>
    </source>
</evidence>
<protein>
    <submittedName>
        <fullName evidence="2">Uncharacterized protein</fullName>
    </submittedName>
</protein>